<dbReference type="Gene3D" id="3.30.390.10">
    <property type="entry name" value="Enolase-like, N-terminal domain"/>
    <property type="match status" value="1"/>
</dbReference>
<proteinExistence type="predicted"/>
<dbReference type="Proteomes" id="UP000784128">
    <property type="component" value="Unassembled WGS sequence"/>
</dbReference>
<dbReference type="PANTHER" id="PTHR13794:SF58">
    <property type="entry name" value="MITOCHONDRIAL ENOLASE SUPERFAMILY MEMBER 1"/>
    <property type="match status" value="1"/>
</dbReference>
<accession>A0ABS5U753</accession>
<dbReference type="CDD" id="cd03328">
    <property type="entry name" value="MR_like_3"/>
    <property type="match status" value="1"/>
</dbReference>
<evidence type="ECO:0000313" key="5">
    <source>
        <dbReference type="EMBL" id="MBT1071500.1"/>
    </source>
</evidence>
<comment type="cofactor">
    <cofactor evidence="1">
        <name>Mg(2+)</name>
        <dbReference type="ChEBI" id="CHEBI:18420"/>
    </cofactor>
</comment>
<evidence type="ECO:0000313" key="6">
    <source>
        <dbReference type="Proteomes" id="UP000784128"/>
    </source>
</evidence>
<evidence type="ECO:0000256" key="1">
    <source>
        <dbReference type="ARBA" id="ARBA00001946"/>
    </source>
</evidence>
<dbReference type="SMART" id="SM00922">
    <property type="entry name" value="MR_MLE"/>
    <property type="match status" value="1"/>
</dbReference>
<dbReference type="SUPFAM" id="SSF51604">
    <property type="entry name" value="Enolase C-terminal domain-like"/>
    <property type="match status" value="1"/>
</dbReference>
<dbReference type="InterPro" id="IPR013342">
    <property type="entry name" value="Mandelate_racemase_C"/>
</dbReference>
<dbReference type="EMBL" id="JAHDYS010000005">
    <property type="protein sequence ID" value="MBT1071500.1"/>
    <property type="molecule type" value="Genomic_DNA"/>
</dbReference>
<dbReference type="InterPro" id="IPR029017">
    <property type="entry name" value="Enolase-like_N"/>
</dbReference>
<protein>
    <recommendedName>
        <fullName evidence="4">Mandelate racemase/muconate lactonizing enzyme C-terminal domain-containing protein</fullName>
    </recommendedName>
</protein>
<reference evidence="5 6" key="1">
    <citation type="submission" date="2021-05" db="EMBL/GenBank/DDBJ databases">
        <title>The draft genome of Geobacter chapellei DSM 13688.</title>
        <authorList>
            <person name="Xu Z."/>
            <person name="Masuda Y."/>
            <person name="Itoh H."/>
            <person name="Senoo K."/>
        </authorList>
    </citation>
    <scope>NUCLEOTIDE SEQUENCE [LARGE SCALE GENOMIC DNA]</scope>
    <source>
        <strain evidence="5 6">DSM 13688</strain>
    </source>
</reference>
<dbReference type="SUPFAM" id="SSF54826">
    <property type="entry name" value="Enolase N-terminal domain-like"/>
    <property type="match status" value="1"/>
</dbReference>
<dbReference type="InterPro" id="IPR036849">
    <property type="entry name" value="Enolase-like_C_sf"/>
</dbReference>
<evidence type="ECO:0000259" key="4">
    <source>
        <dbReference type="SMART" id="SM00922"/>
    </source>
</evidence>
<keyword evidence="6" id="KW-1185">Reference proteome</keyword>
<evidence type="ECO:0000256" key="3">
    <source>
        <dbReference type="ARBA" id="ARBA00022842"/>
    </source>
</evidence>
<organism evidence="5 6">
    <name type="scientific">Pelotalea chapellei</name>
    <dbReference type="NCBI Taxonomy" id="44671"/>
    <lineage>
        <taxon>Bacteria</taxon>
        <taxon>Pseudomonadati</taxon>
        <taxon>Thermodesulfobacteriota</taxon>
        <taxon>Desulfuromonadia</taxon>
        <taxon>Geobacterales</taxon>
        <taxon>Geobacteraceae</taxon>
        <taxon>Pelotalea</taxon>
    </lineage>
</organism>
<dbReference type="PROSITE" id="PS00908">
    <property type="entry name" value="MR_MLE_1"/>
    <property type="match status" value="1"/>
</dbReference>
<dbReference type="InterPro" id="IPR018110">
    <property type="entry name" value="Mandel_Rmase/mucon_lact_enz_CS"/>
</dbReference>
<dbReference type="PANTHER" id="PTHR13794">
    <property type="entry name" value="ENOLASE SUPERFAMILY, MANDELATE RACEMASE"/>
    <property type="match status" value="1"/>
</dbReference>
<keyword evidence="3" id="KW-0460">Magnesium</keyword>
<dbReference type="InterPro" id="IPR046945">
    <property type="entry name" value="RHMD-like"/>
</dbReference>
<gene>
    <name evidence="5" type="ORF">KJB30_06885</name>
</gene>
<name>A0ABS5U753_9BACT</name>
<dbReference type="RefSeq" id="WP_214297276.1">
    <property type="nucleotide sequence ID" value="NZ_JAHDYS010000005.1"/>
</dbReference>
<dbReference type="Pfam" id="PF02746">
    <property type="entry name" value="MR_MLE_N"/>
    <property type="match status" value="1"/>
</dbReference>
<dbReference type="Gene3D" id="3.20.20.120">
    <property type="entry name" value="Enolase-like C-terminal domain"/>
    <property type="match status" value="1"/>
</dbReference>
<evidence type="ECO:0000256" key="2">
    <source>
        <dbReference type="ARBA" id="ARBA00022723"/>
    </source>
</evidence>
<dbReference type="Pfam" id="PF13378">
    <property type="entry name" value="MR_MLE_C"/>
    <property type="match status" value="1"/>
</dbReference>
<comment type="caution">
    <text evidence="5">The sequence shown here is derived from an EMBL/GenBank/DDBJ whole genome shotgun (WGS) entry which is preliminary data.</text>
</comment>
<dbReference type="SFLD" id="SFLDG00179">
    <property type="entry name" value="mandelate_racemase"/>
    <property type="match status" value="1"/>
</dbReference>
<keyword evidence="2" id="KW-0479">Metal-binding</keyword>
<dbReference type="InterPro" id="IPR013341">
    <property type="entry name" value="Mandelate_racemase_N_dom"/>
</dbReference>
<feature type="domain" description="Mandelate racemase/muconate lactonizing enzyme C-terminal" evidence="4">
    <location>
        <begin position="143"/>
        <end position="239"/>
    </location>
</feature>
<sequence>MKEPTIERVEARAFRIPTDQPEADGTFRWDATTMVVVQLKSEGVTGLGYTYADTSAACLTKDKLADLIIGRNPCDIPACWDAMLGSLRNLGEAGIGMLAVSAIDVALWDLKARLLDLPLVDLIGNFRDRVPIYGSGGFTTYSIPQLQQQLAGWVTEGIPRVKMKTGSDPGQDAERVRYAREAIGSSAELFVDANGAYGRKQALHLANTFAEQGVTWFEEPVVHHDRQGLRQLRDRAPCGMEIAAGEYGFTTGYFQQMLHDGCVDVLQADASRCGITGFLKAAVLCEAYHLPLSSHCAPALHVHPCCSAEPVRHLEYFHDHARIEQMLFEGVPEPVGGNLLPDRSRRGMGLGLREEESRRYEL</sequence>
<dbReference type="InterPro" id="IPR029065">
    <property type="entry name" value="Enolase_C-like"/>
</dbReference>
<dbReference type="SFLD" id="SFLDS00001">
    <property type="entry name" value="Enolase"/>
    <property type="match status" value="1"/>
</dbReference>